<keyword evidence="2" id="KW-1133">Transmembrane helix</keyword>
<evidence type="ECO:0000313" key="4">
    <source>
        <dbReference type="Proteomes" id="UP001439008"/>
    </source>
</evidence>
<organism evidence="3 4">
    <name type="scientific">Bonamia ostreae</name>
    <dbReference type="NCBI Taxonomy" id="126728"/>
    <lineage>
        <taxon>Eukaryota</taxon>
        <taxon>Sar</taxon>
        <taxon>Rhizaria</taxon>
        <taxon>Endomyxa</taxon>
        <taxon>Ascetosporea</taxon>
        <taxon>Haplosporida</taxon>
        <taxon>Bonamia</taxon>
    </lineage>
</organism>
<dbReference type="EMBL" id="JBDODL010000483">
    <property type="protein sequence ID" value="MES1920027.1"/>
    <property type="molecule type" value="Genomic_DNA"/>
</dbReference>
<comment type="caution">
    <text evidence="3">The sequence shown here is derived from an EMBL/GenBank/DDBJ whole genome shotgun (WGS) entry which is preliminary data.</text>
</comment>
<keyword evidence="2" id="KW-0472">Membrane</keyword>
<keyword evidence="2" id="KW-0812">Transmembrane</keyword>
<reference evidence="3 4" key="1">
    <citation type="journal article" date="2024" name="BMC Biol.">
        <title>Comparative genomics of Ascetosporea gives new insight into the evolutionary basis for animal parasitism in Rhizaria.</title>
        <authorList>
            <person name="Hiltunen Thoren M."/>
            <person name="Onut-Brannstrom I."/>
            <person name="Alfjorden A."/>
            <person name="Peckova H."/>
            <person name="Swords F."/>
            <person name="Hooper C."/>
            <person name="Holzer A.S."/>
            <person name="Bass D."/>
            <person name="Burki F."/>
        </authorList>
    </citation>
    <scope>NUCLEOTIDE SEQUENCE [LARGE SCALE GENOMIC DNA]</scope>
    <source>
        <strain evidence="3">20-A016</strain>
    </source>
</reference>
<evidence type="ECO:0000256" key="1">
    <source>
        <dbReference type="SAM" id="MobiDB-lite"/>
    </source>
</evidence>
<evidence type="ECO:0000313" key="3">
    <source>
        <dbReference type="EMBL" id="MES1920027.1"/>
    </source>
</evidence>
<keyword evidence="4" id="KW-1185">Reference proteome</keyword>
<feature type="region of interest" description="Disordered" evidence="1">
    <location>
        <begin position="1"/>
        <end position="29"/>
    </location>
</feature>
<feature type="region of interest" description="Disordered" evidence="1">
    <location>
        <begin position="51"/>
        <end position="71"/>
    </location>
</feature>
<sequence length="114" mass="12671">MSLKKSKAGKEDKNQNKKNERIGEDSSDDEMYLGEKIAIVRQKAEYSAAEEAMGKPTERIAPAGENKKDSISPGEFSYVAYGGIAILGVILFAVTIAFFLKKNKRKSLNNDYLY</sequence>
<name>A0ABV2AK22_9EUKA</name>
<accession>A0ABV2AK22</accession>
<feature type="transmembrane region" description="Helical" evidence="2">
    <location>
        <begin position="78"/>
        <end position="100"/>
    </location>
</feature>
<dbReference type="Proteomes" id="UP001439008">
    <property type="component" value="Unassembled WGS sequence"/>
</dbReference>
<gene>
    <name evidence="3" type="ORF">MHBO_001756</name>
</gene>
<feature type="compositionally biased region" description="Basic and acidic residues" evidence="1">
    <location>
        <begin position="8"/>
        <end position="24"/>
    </location>
</feature>
<proteinExistence type="predicted"/>
<evidence type="ECO:0000256" key="2">
    <source>
        <dbReference type="SAM" id="Phobius"/>
    </source>
</evidence>
<protein>
    <submittedName>
        <fullName evidence="3">Uncharacterized protein</fullName>
    </submittedName>
</protein>